<feature type="transmembrane region" description="Helical" evidence="1">
    <location>
        <begin position="77"/>
        <end position="98"/>
    </location>
</feature>
<sequence length="250" mass="28685">MKLLVIVLCLLSERFLIHAASYQRFYWFGDYYLSIKKILDKSDFFRNPWMNFAGIIIPILLVVSLIYFLFSSMFFGFVGFVFSIVIFLYCLGPQNAFYPLSELNTETNNDTAVGNYFTQVNSQLFSVIFWYVVLGPIGALAYRLITLCETINFVDQQAKQLTDIVEWIPARISALLYLLVGNFQKGFVSFTKLFFAKPEFNHQMLSDCGKHAVRANDADEIPLPVAECLIEHATIVLMVFIALFTLASWM</sequence>
<dbReference type="PANTHER" id="PTHR38684:SF1">
    <property type="entry name" value="PROTEIN AMPE"/>
    <property type="match status" value="1"/>
</dbReference>
<evidence type="ECO:0000313" key="3">
    <source>
        <dbReference type="Proteomes" id="UP000032430"/>
    </source>
</evidence>
<feature type="transmembrane region" description="Helical" evidence="1">
    <location>
        <begin position="128"/>
        <end position="154"/>
    </location>
</feature>
<evidence type="ECO:0008006" key="4">
    <source>
        <dbReference type="Google" id="ProtNLM"/>
    </source>
</evidence>
<protein>
    <recommendedName>
        <fullName evidence="4">Inner membrane protein AmpE</fullName>
    </recommendedName>
</protein>
<organism evidence="2 3">
    <name type="scientific">Legionella fallonii LLAP-10</name>
    <dbReference type="NCBI Taxonomy" id="1212491"/>
    <lineage>
        <taxon>Bacteria</taxon>
        <taxon>Pseudomonadati</taxon>
        <taxon>Pseudomonadota</taxon>
        <taxon>Gammaproteobacteria</taxon>
        <taxon>Legionellales</taxon>
        <taxon>Legionellaceae</taxon>
        <taxon>Legionella</taxon>
    </lineage>
</organism>
<gene>
    <name evidence="2" type="ORF">LFA_1522</name>
</gene>
<feature type="transmembrane region" description="Helical" evidence="1">
    <location>
        <begin position="229"/>
        <end position="249"/>
    </location>
</feature>
<dbReference type="HOGENOM" id="CLU_054212_2_1_6"/>
<evidence type="ECO:0000256" key="1">
    <source>
        <dbReference type="SAM" id="Phobius"/>
    </source>
</evidence>
<reference evidence="3" key="1">
    <citation type="submission" date="2014-09" db="EMBL/GenBank/DDBJ databases">
        <authorList>
            <person name="Gomez-Valero L."/>
        </authorList>
    </citation>
    <scope>NUCLEOTIDE SEQUENCE [LARGE SCALE GENOMIC DNA]</scope>
    <source>
        <strain evidence="3">ATCC700992</strain>
    </source>
</reference>
<feature type="transmembrane region" description="Helical" evidence="1">
    <location>
        <begin position="49"/>
        <end position="70"/>
    </location>
</feature>
<dbReference type="InterPro" id="IPR052966">
    <property type="entry name" value="Beta-lactamase_Reg"/>
</dbReference>
<evidence type="ECO:0000313" key="2">
    <source>
        <dbReference type="EMBL" id="CEG56938.1"/>
    </source>
</evidence>
<dbReference type="RefSeq" id="WP_045095515.1">
    <property type="nucleotide sequence ID" value="NZ_LN614827.1"/>
</dbReference>
<keyword evidence="1" id="KW-1133">Transmembrane helix</keyword>
<dbReference type="GO" id="GO:0005886">
    <property type="term" value="C:plasma membrane"/>
    <property type="evidence" value="ECO:0007669"/>
    <property type="project" value="TreeGrafter"/>
</dbReference>
<accession>A0A098G399</accession>
<name>A0A098G399_9GAMM</name>
<proteinExistence type="predicted"/>
<dbReference type="Proteomes" id="UP000032430">
    <property type="component" value="Chromosome I"/>
</dbReference>
<dbReference type="GO" id="GO:0046677">
    <property type="term" value="P:response to antibiotic"/>
    <property type="evidence" value="ECO:0007669"/>
    <property type="project" value="TreeGrafter"/>
</dbReference>
<keyword evidence="1" id="KW-0812">Transmembrane</keyword>
<dbReference type="PANTHER" id="PTHR38684">
    <property type="entry name" value="PROTEIN AMPE"/>
    <property type="match status" value="1"/>
</dbReference>
<dbReference type="KEGG" id="lfa:LFA_1522"/>
<dbReference type="STRING" id="1212491.LFA_1522"/>
<dbReference type="AlphaFoldDB" id="A0A098G399"/>
<keyword evidence="1" id="KW-0472">Membrane</keyword>
<keyword evidence="3" id="KW-1185">Reference proteome</keyword>
<dbReference type="OrthoDB" id="9811967at2"/>
<dbReference type="EMBL" id="LN614827">
    <property type="protein sequence ID" value="CEG56938.1"/>
    <property type="molecule type" value="Genomic_DNA"/>
</dbReference>